<keyword evidence="1" id="KW-0732">Signal</keyword>
<dbReference type="InterPro" id="IPR036249">
    <property type="entry name" value="Thioredoxin-like_sf"/>
</dbReference>
<dbReference type="Pfam" id="PF11551">
    <property type="entry name" value="Omp28"/>
    <property type="match status" value="1"/>
</dbReference>
<organism evidence="2 3">
    <name type="scientific">Candidatus Cryptobacteroides avistercoris</name>
    <dbReference type="NCBI Taxonomy" id="2840758"/>
    <lineage>
        <taxon>Bacteria</taxon>
        <taxon>Pseudomonadati</taxon>
        <taxon>Bacteroidota</taxon>
        <taxon>Bacteroidia</taxon>
        <taxon>Bacteroidales</taxon>
        <taxon>Candidatus Cryptobacteroides</taxon>
    </lineage>
</organism>
<gene>
    <name evidence="2" type="ORF">IAB76_00915</name>
</gene>
<protein>
    <submittedName>
        <fullName evidence="2">Omp28-related outer membrane protein</fullName>
    </submittedName>
</protein>
<feature type="signal peptide" evidence="1">
    <location>
        <begin position="1"/>
        <end position="25"/>
    </location>
</feature>
<sequence>MKNINFFVLLAAFAAALSSCGTGTADHDDDDTVPSVKSLVLRASATVIEADGIDAVQLEVLADGVPVTEGVRLYDGLTNTLLELPSMAFTTTEPGNYYFWAAYGTKQTEMVQVRAVGFELPELPADPEPENTSFVKRVLLTQFTGTECGFCPGMIEILRSVLADEDYASRVIHTAAHTYKSTDPAYLEQRLDQAMGVSGYPTVVADMAYSYDNYLDEDGFRQMIDLAWSELPAKAGISVSTSLAGNQLVVMASVKAAETGMYSVGAWLLEDGIEGKQANYHPELWTGDYGIHDNCIRYADSRVTNIDYSGFSLGTVEAGQTSEYVFTIDLDEDWVADNCHVVVFVTVPDEKGRYYSVTNAVDVPLEGSYPFEYASSAE</sequence>
<accession>A0A9D9IWP6</accession>
<name>A0A9D9IWP6_9BACT</name>
<dbReference type="EMBL" id="JADILW010000013">
    <property type="protein sequence ID" value="MBO8479661.1"/>
    <property type="molecule type" value="Genomic_DNA"/>
</dbReference>
<reference evidence="2" key="2">
    <citation type="journal article" date="2021" name="PeerJ">
        <title>Extensive microbial diversity within the chicken gut microbiome revealed by metagenomics and culture.</title>
        <authorList>
            <person name="Gilroy R."/>
            <person name="Ravi A."/>
            <person name="Getino M."/>
            <person name="Pursley I."/>
            <person name="Horton D.L."/>
            <person name="Alikhan N.F."/>
            <person name="Baker D."/>
            <person name="Gharbi K."/>
            <person name="Hall N."/>
            <person name="Watson M."/>
            <person name="Adriaenssens E.M."/>
            <person name="Foster-Nyarko E."/>
            <person name="Jarju S."/>
            <person name="Secka A."/>
            <person name="Antonio M."/>
            <person name="Oren A."/>
            <person name="Chaudhuri R.R."/>
            <person name="La Ragione R."/>
            <person name="Hildebrand F."/>
            <person name="Pallen M.J."/>
        </authorList>
    </citation>
    <scope>NUCLEOTIDE SEQUENCE</scope>
    <source>
        <strain evidence="2">B3-1481</strain>
    </source>
</reference>
<reference evidence="2" key="1">
    <citation type="submission" date="2020-10" db="EMBL/GenBank/DDBJ databases">
        <authorList>
            <person name="Gilroy R."/>
        </authorList>
    </citation>
    <scope>NUCLEOTIDE SEQUENCE</scope>
    <source>
        <strain evidence="2">B3-1481</strain>
    </source>
</reference>
<dbReference type="InterPro" id="IPR013783">
    <property type="entry name" value="Ig-like_fold"/>
</dbReference>
<dbReference type="PROSITE" id="PS51257">
    <property type="entry name" value="PROKAR_LIPOPROTEIN"/>
    <property type="match status" value="1"/>
</dbReference>
<proteinExistence type="predicted"/>
<dbReference type="InterPro" id="IPR021615">
    <property type="entry name" value="Omp28"/>
</dbReference>
<evidence type="ECO:0000256" key="1">
    <source>
        <dbReference type="SAM" id="SignalP"/>
    </source>
</evidence>
<feature type="chain" id="PRO_5038626165" evidence="1">
    <location>
        <begin position="26"/>
        <end position="378"/>
    </location>
</feature>
<dbReference type="AlphaFoldDB" id="A0A9D9IWP6"/>
<evidence type="ECO:0000313" key="2">
    <source>
        <dbReference type="EMBL" id="MBO8479661.1"/>
    </source>
</evidence>
<dbReference type="SUPFAM" id="SSF52833">
    <property type="entry name" value="Thioredoxin-like"/>
    <property type="match status" value="1"/>
</dbReference>
<dbReference type="Gene3D" id="2.60.40.10">
    <property type="entry name" value="Immunoglobulins"/>
    <property type="match status" value="1"/>
</dbReference>
<dbReference type="Proteomes" id="UP000823769">
    <property type="component" value="Unassembled WGS sequence"/>
</dbReference>
<evidence type="ECO:0000313" key="3">
    <source>
        <dbReference type="Proteomes" id="UP000823769"/>
    </source>
</evidence>
<comment type="caution">
    <text evidence="2">The sequence shown here is derived from an EMBL/GenBank/DDBJ whole genome shotgun (WGS) entry which is preliminary data.</text>
</comment>